<evidence type="ECO:0000313" key="2">
    <source>
        <dbReference type="EMBL" id="GLV53781.1"/>
    </source>
</evidence>
<accession>A0ABQ6FI22</accession>
<comment type="caution">
    <text evidence="2">The sequence shown here is derived from an EMBL/GenBank/DDBJ whole genome shotgun (WGS) entry which is preliminary data.</text>
</comment>
<dbReference type="SMART" id="SM00331">
    <property type="entry name" value="PP2C_SIG"/>
    <property type="match status" value="1"/>
</dbReference>
<feature type="domain" description="PPM-type phosphatase" evidence="1">
    <location>
        <begin position="22"/>
        <end position="304"/>
    </location>
</feature>
<evidence type="ECO:0000313" key="3">
    <source>
        <dbReference type="Proteomes" id="UP001344906"/>
    </source>
</evidence>
<dbReference type="Gene3D" id="3.60.40.10">
    <property type="entry name" value="PPM-type phosphatase domain"/>
    <property type="match status" value="1"/>
</dbReference>
<proteinExistence type="predicted"/>
<dbReference type="PROSITE" id="PS51746">
    <property type="entry name" value="PPM_2"/>
    <property type="match status" value="1"/>
</dbReference>
<organism evidence="2 3">
    <name type="scientific">Dictyobacter halimunensis</name>
    <dbReference type="NCBI Taxonomy" id="3026934"/>
    <lineage>
        <taxon>Bacteria</taxon>
        <taxon>Bacillati</taxon>
        <taxon>Chloroflexota</taxon>
        <taxon>Ktedonobacteria</taxon>
        <taxon>Ktedonobacterales</taxon>
        <taxon>Dictyobacteraceae</taxon>
        <taxon>Dictyobacter</taxon>
    </lineage>
</organism>
<dbReference type="Proteomes" id="UP001344906">
    <property type="component" value="Unassembled WGS sequence"/>
</dbReference>
<dbReference type="InterPro" id="IPR001932">
    <property type="entry name" value="PPM-type_phosphatase-like_dom"/>
</dbReference>
<dbReference type="PANTHER" id="PTHR21586:SF0">
    <property type="entry name" value="PP2C-LIKE DOMAIN-CONTAINING PROTEIN CG9801"/>
    <property type="match status" value="1"/>
</dbReference>
<evidence type="ECO:0000259" key="1">
    <source>
        <dbReference type="PROSITE" id="PS51746"/>
    </source>
</evidence>
<dbReference type="InterPro" id="IPR053287">
    <property type="entry name" value="PP2C-like_domain"/>
</dbReference>
<gene>
    <name evidence="2" type="ORF">KDH_06320</name>
</gene>
<reference evidence="2 3" key="1">
    <citation type="submission" date="2023-02" db="EMBL/GenBank/DDBJ databases">
        <title>Dictyobacter halimunensis sp. nov., a new member of the class Ktedonobacteria from forest soil in a geothermal area.</title>
        <authorList>
            <person name="Rachmania M.K."/>
            <person name="Ningsih F."/>
            <person name="Sakai Y."/>
            <person name="Yabe S."/>
            <person name="Yokota A."/>
            <person name="Sjamsuridzal W."/>
        </authorList>
    </citation>
    <scope>NUCLEOTIDE SEQUENCE [LARGE SCALE GENOMIC DNA]</scope>
    <source>
        <strain evidence="2 3">S3.2.2.5</strain>
    </source>
</reference>
<dbReference type="SMART" id="SM00332">
    <property type="entry name" value="PP2Cc"/>
    <property type="match status" value="1"/>
</dbReference>
<dbReference type="InterPro" id="IPR036457">
    <property type="entry name" value="PPM-type-like_dom_sf"/>
</dbReference>
<dbReference type="SUPFAM" id="SSF81606">
    <property type="entry name" value="PP2C-like"/>
    <property type="match status" value="1"/>
</dbReference>
<dbReference type="EMBL" id="BSRI01000001">
    <property type="protein sequence ID" value="GLV53781.1"/>
    <property type="molecule type" value="Genomic_DNA"/>
</dbReference>
<dbReference type="Pfam" id="PF13672">
    <property type="entry name" value="PP2C_2"/>
    <property type="match status" value="1"/>
</dbReference>
<dbReference type="CDD" id="cd00143">
    <property type="entry name" value="PP2Cc"/>
    <property type="match status" value="1"/>
</dbReference>
<dbReference type="RefSeq" id="WP_338247490.1">
    <property type="nucleotide sequence ID" value="NZ_BSRI01000001.1"/>
</dbReference>
<keyword evidence="3" id="KW-1185">Reference proteome</keyword>
<protein>
    <submittedName>
        <fullName evidence="2">Protein-serine/threonine phosphatase</fullName>
    </submittedName>
</protein>
<dbReference type="PANTHER" id="PTHR21586">
    <property type="entry name" value="TIPA"/>
    <property type="match status" value="1"/>
</dbReference>
<name>A0ABQ6FI22_9CHLR</name>
<sequence>MTVSVRAYSPSGVTQTPLTFVRYSVPHEGHVYYSDDPNEDTILLDRQRGLAAVFDGVGSGPGQVASRLAARVIRRTWKKLHAEPRIVPFSTLPQLEEMILHLFDVAHQQIILEGERRAQSMQEYTRYPATTAALTLFSYDEEAHVYYMSYAHVGDSRIYLWRPDEGLKRLTDDDGYLALKISDGSITPEDALRIDQASNISELSRLEKSYFDNRNGITQALGHEKSMDVHIGHIDIQPGDRVLLCSDGIHDNLTDKALALLLEKEKRTTAARKIVQQAIASSHQNVLENMRAKSDDMSAVVITCATIS</sequence>